<protein>
    <recommendedName>
        <fullName evidence="1">Maltodextrin-binding protein</fullName>
    </recommendedName>
</protein>
<proteinExistence type="inferred from homology"/>
<keyword evidence="1" id="KW-1003">Cell membrane</keyword>
<organism evidence="2 3">
    <name type="scientific">Caproiciproducens galactitolivorans</name>
    <dbReference type="NCBI Taxonomy" id="642589"/>
    <lineage>
        <taxon>Bacteria</taxon>
        <taxon>Bacillati</taxon>
        <taxon>Bacillota</taxon>
        <taxon>Clostridia</taxon>
        <taxon>Eubacteriales</taxon>
        <taxon>Acutalibacteraceae</taxon>
        <taxon>Caproiciproducens</taxon>
    </lineage>
</organism>
<evidence type="ECO:0000313" key="3">
    <source>
        <dbReference type="Proteomes" id="UP000297714"/>
    </source>
</evidence>
<feature type="signal peptide" evidence="1">
    <location>
        <begin position="1"/>
        <end position="19"/>
    </location>
</feature>
<gene>
    <name evidence="2" type="primary">malE</name>
    <name evidence="2" type="ORF">CAGA_01770</name>
</gene>
<dbReference type="InterPro" id="IPR050490">
    <property type="entry name" value="Bact_solute-bd_prot1"/>
</dbReference>
<dbReference type="Gene3D" id="3.40.190.10">
    <property type="entry name" value="Periplasmic binding protein-like II"/>
    <property type="match status" value="1"/>
</dbReference>
<accession>A0A4Z0YEA5</accession>
<dbReference type="EMBL" id="SRMQ01000001">
    <property type="protein sequence ID" value="TGJ77775.1"/>
    <property type="molecule type" value="Genomic_DNA"/>
</dbReference>
<dbReference type="InterPro" id="IPR006059">
    <property type="entry name" value="SBP"/>
</dbReference>
<dbReference type="CDD" id="cd13585">
    <property type="entry name" value="PBP2_TMBP_like"/>
    <property type="match status" value="1"/>
</dbReference>
<dbReference type="Pfam" id="PF01547">
    <property type="entry name" value="SBP_bac_1"/>
    <property type="match status" value="1"/>
</dbReference>
<dbReference type="GO" id="GO:0015144">
    <property type="term" value="F:carbohydrate transmembrane transporter activity"/>
    <property type="evidence" value="ECO:0007669"/>
    <property type="project" value="InterPro"/>
</dbReference>
<dbReference type="InterPro" id="IPR006060">
    <property type="entry name" value="Maltose/Cyclodextrin-bd"/>
</dbReference>
<dbReference type="PRINTS" id="PR00181">
    <property type="entry name" value="MALTOSEBP"/>
</dbReference>
<dbReference type="SUPFAM" id="SSF53850">
    <property type="entry name" value="Periplasmic binding protein-like II"/>
    <property type="match status" value="1"/>
</dbReference>
<keyword evidence="3" id="KW-1185">Reference proteome</keyword>
<keyword evidence="1" id="KW-0472">Membrane</keyword>
<name>A0A4Z0YEA5_9FIRM</name>
<comment type="similarity">
    <text evidence="1">Belongs to the bacterial solute-binding protein 1 family.</text>
</comment>
<dbReference type="PANTHER" id="PTHR43649:SF12">
    <property type="entry name" value="DIACETYLCHITOBIOSE BINDING PROTEIN DASA"/>
    <property type="match status" value="1"/>
</dbReference>
<reference evidence="2 3" key="1">
    <citation type="submission" date="2019-04" db="EMBL/GenBank/DDBJ databases">
        <authorList>
            <person name="Poehlein A."/>
            <person name="Bengelsdorf F.R."/>
            <person name="Duerre P."/>
            <person name="Daniel R."/>
        </authorList>
    </citation>
    <scope>NUCLEOTIDE SEQUENCE [LARGE SCALE GENOMIC DNA]</scope>
    <source>
        <strain evidence="2 3">BS-1</strain>
    </source>
</reference>
<evidence type="ECO:0000256" key="1">
    <source>
        <dbReference type="RuleBase" id="RU365005"/>
    </source>
</evidence>
<dbReference type="RefSeq" id="WP_135656754.1">
    <property type="nucleotide sequence ID" value="NZ_JAJUFJ010000004.1"/>
</dbReference>
<dbReference type="OrthoDB" id="362670at2"/>
<keyword evidence="1" id="KW-0762">Sugar transport</keyword>
<evidence type="ECO:0000313" key="2">
    <source>
        <dbReference type="EMBL" id="TGJ77775.1"/>
    </source>
</evidence>
<sequence>MKKVVSIILSLSILLTLMAGCGSSPNTESGGANTNGGSSSGKVTIRFSSWDSAESFEQQQKLVDEFNKTHPNIQVNFEGYGDQYDTKISAAIGAGDAPDVMYMWNYPKYKEALEPLDSYIQKEGDSYKSNFYETLWNYNSMEGQILGLPVGYTSFVLYYNKDLFDKAKVAYPTDNWTWDDLHAAAKKLTDQGKKVYGYAVPAKPDPYDYEMFLWSNGTSYTGVNGTVQGYLNSDKAAQAFTVMQDMLKDGSAISVTSSNYGEAEFKSGKTAMYITGAWSVNTLKNAKVNFGVALLPRYSSNQKSVSAVGSSGVAISKTCKNKEAAWEFAKYWTSEELNKARIGYELPVLKSVAESQNFSSDPIYSKFYTMLEESKNYTPTLLKYSNWSDLSDSLTQAFEQMFNPSVYKNPKDALNDVANNF</sequence>
<dbReference type="GO" id="GO:0005886">
    <property type="term" value="C:plasma membrane"/>
    <property type="evidence" value="ECO:0007669"/>
    <property type="project" value="UniProtKB-SubCell"/>
</dbReference>
<comment type="caution">
    <text evidence="2">The sequence shown here is derived from an EMBL/GenBank/DDBJ whole genome shotgun (WGS) entry which is preliminary data.</text>
</comment>
<dbReference type="AlphaFoldDB" id="A0A4Z0YEA5"/>
<keyword evidence="1" id="KW-0449">Lipoprotein</keyword>
<dbReference type="PROSITE" id="PS51257">
    <property type="entry name" value="PROKAR_LIPOPROTEIN"/>
    <property type="match status" value="1"/>
</dbReference>
<keyword evidence="1" id="KW-0732">Signal</keyword>
<dbReference type="Proteomes" id="UP000297714">
    <property type="component" value="Unassembled WGS sequence"/>
</dbReference>
<feature type="chain" id="PRO_5039740585" description="Maltodextrin-binding protein" evidence="1">
    <location>
        <begin position="20"/>
        <end position="421"/>
    </location>
</feature>
<comment type="subcellular location">
    <subcellularLocation>
        <location evidence="1">Cell membrane</location>
        <topology evidence="1">Lipid-anchor</topology>
    </subcellularLocation>
</comment>
<dbReference type="PANTHER" id="PTHR43649">
    <property type="entry name" value="ARABINOSE-BINDING PROTEIN-RELATED"/>
    <property type="match status" value="1"/>
</dbReference>
<keyword evidence="1" id="KW-0813">Transport</keyword>